<keyword evidence="5 7" id="KW-1133">Transmembrane helix</keyword>
<gene>
    <name evidence="9" type="ORF">NGAL_HAMBI1145_54890</name>
    <name evidence="10" type="ORF">NGAL_HAMBI1189_50440</name>
</gene>
<keyword evidence="6 7" id="KW-0472">Membrane</keyword>
<evidence type="ECO:0000313" key="11">
    <source>
        <dbReference type="Proteomes" id="UP000039660"/>
    </source>
</evidence>
<dbReference type="EMBL" id="CCRK01000016">
    <property type="protein sequence ID" value="CDZ53539.1"/>
    <property type="molecule type" value="Genomic_DNA"/>
</dbReference>
<proteinExistence type="inferred from homology"/>
<dbReference type="Proteomes" id="UP000046176">
    <property type="component" value="Unassembled WGS sequence"/>
</dbReference>
<comment type="similarity">
    <text evidence="7">Belongs to the binding-protein-dependent transport system permease family.</text>
</comment>
<evidence type="ECO:0000256" key="3">
    <source>
        <dbReference type="ARBA" id="ARBA00022475"/>
    </source>
</evidence>
<evidence type="ECO:0000256" key="7">
    <source>
        <dbReference type="RuleBase" id="RU363032"/>
    </source>
</evidence>
<dbReference type="PANTHER" id="PTHR30193:SF37">
    <property type="entry name" value="INNER MEMBRANE ABC TRANSPORTER PERMEASE PROTEIN YCJO"/>
    <property type="match status" value="1"/>
</dbReference>
<dbReference type="Pfam" id="PF00528">
    <property type="entry name" value="BPD_transp_1"/>
    <property type="match status" value="1"/>
</dbReference>
<dbReference type="InterPro" id="IPR035906">
    <property type="entry name" value="MetI-like_sf"/>
</dbReference>
<dbReference type="PROSITE" id="PS50928">
    <property type="entry name" value="ABC_TM1"/>
    <property type="match status" value="1"/>
</dbReference>
<evidence type="ECO:0000256" key="6">
    <source>
        <dbReference type="ARBA" id="ARBA00023136"/>
    </source>
</evidence>
<feature type="transmembrane region" description="Helical" evidence="7">
    <location>
        <begin position="272"/>
        <end position="292"/>
    </location>
</feature>
<dbReference type="Proteomes" id="UP000039660">
    <property type="component" value="Unassembled WGS sequence"/>
</dbReference>
<keyword evidence="2 7" id="KW-0813">Transport</keyword>
<organism evidence="10 11">
    <name type="scientific">Neorhizobium galegae bv. officinalis</name>
    <dbReference type="NCBI Taxonomy" id="323656"/>
    <lineage>
        <taxon>Bacteria</taxon>
        <taxon>Pseudomonadati</taxon>
        <taxon>Pseudomonadota</taxon>
        <taxon>Alphaproteobacteria</taxon>
        <taxon>Hyphomicrobiales</taxon>
        <taxon>Rhizobiaceae</taxon>
        <taxon>Rhizobium/Agrobacterium group</taxon>
        <taxon>Neorhizobium</taxon>
    </lineage>
</organism>
<dbReference type="RefSeq" id="WP_046637815.1">
    <property type="nucleotide sequence ID" value="NZ_CCRH01000023.1"/>
</dbReference>
<evidence type="ECO:0000313" key="12">
    <source>
        <dbReference type="Proteomes" id="UP000046176"/>
    </source>
</evidence>
<feature type="transmembrane region" description="Helical" evidence="7">
    <location>
        <begin position="20"/>
        <end position="47"/>
    </location>
</feature>
<dbReference type="Gene3D" id="1.10.3720.10">
    <property type="entry name" value="MetI-like"/>
    <property type="match status" value="1"/>
</dbReference>
<sequence length="301" mass="32900">MSANIASNNRSGARYGFLSVPTLVMPATILLLAFSLVPSAVVILLSFTDYELGMPGLHFVGLGNYSDMVSDHTFWLSVRNTALYVAIVVPGSIFMALLVAVLLERRRFMTRLYKVAYFLPVTATLVAMATVWEFILHPTFGLANHLLTSLGLEPVRFLADPNWAMVSLATIGIWQSVGFNVILFLAGLGSIPREINEAAALDGADGGFDRFLTVTWPLLGPTTLFVTLTTAINSVRIFESVAVITQGGPDKSTGVILYSIYLEAFRYFRTGYASALTVAFLAVTVTLILLQMRVSDRKVHY</sequence>
<dbReference type="CDD" id="cd06261">
    <property type="entry name" value="TM_PBP2"/>
    <property type="match status" value="1"/>
</dbReference>
<dbReference type="GO" id="GO:0005886">
    <property type="term" value="C:plasma membrane"/>
    <property type="evidence" value="ECO:0007669"/>
    <property type="project" value="UniProtKB-SubCell"/>
</dbReference>
<dbReference type="InterPro" id="IPR000515">
    <property type="entry name" value="MetI-like"/>
</dbReference>
<evidence type="ECO:0000256" key="1">
    <source>
        <dbReference type="ARBA" id="ARBA00004651"/>
    </source>
</evidence>
<dbReference type="EMBL" id="CCRH01000023">
    <property type="protein sequence ID" value="CDZ40649.1"/>
    <property type="molecule type" value="Genomic_DNA"/>
</dbReference>
<dbReference type="SUPFAM" id="SSF161098">
    <property type="entry name" value="MetI-like"/>
    <property type="match status" value="1"/>
</dbReference>
<dbReference type="AlphaFoldDB" id="A0A0T7H249"/>
<accession>A0A0T7H249</accession>
<comment type="subcellular location">
    <subcellularLocation>
        <location evidence="1 7">Cell membrane</location>
        <topology evidence="1 7">Multi-pass membrane protein</topology>
    </subcellularLocation>
</comment>
<protein>
    <submittedName>
        <fullName evidence="10">Transmembrane permease MsmF family protein</fullName>
    </submittedName>
</protein>
<feature type="transmembrane region" description="Helical" evidence="7">
    <location>
        <begin position="115"/>
        <end position="135"/>
    </location>
</feature>
<dbReference type="PANTHER" id="PTHR30193">
    <property type="entry name" value="ABC TRANSPORTER PERMEASE PROTEIN"/>
    <property type="match status" value="1"/>
</dbReference>
<dbReference type="OrthoDB" id="7939379at2"/>
<name>A0A0T7H249_NEOGA</name>
<keyword evidence="3" id="KW-1003">Cell membrane</keyword>
<evidence type="ECO:0000313" key="9">
    <source>
        <dbReference type="EMBL" id="CDZ40649.1"/>
    </source>
</evidence>
<evidence type="ECO:0000256" key="4">
    <source>
        <dbReference type="ARBA" id="ARBA00022692"/>
    </source>
</evidence>
<feature type="transmembrane region" description="Helical" evidence="7">
    <location>
        <begin position="82"/>
        <end position="103"/>
    </location>
</feature>
<feature type="transmembrane region" description="Helical" evidence="7">
    <location>
        <begin position="163"/>
        <end position="186"/>
    </location>
</feature>
<evidence type="ECO:0000313" key="10">
    <source>
        <dbReference type="EMBL" id="CDZ53539.1"/>
    </source>
</evidence>
<feature type="domain" description="ABC transmembrane type-1" evidence="8">
    <location>
        <begin position="78"/>
        <end position="291"/>
    </location>
</feature>
<evidence type="ECO:0000259" key="8">
    <source>
        <dbReference type="PROSITE" id="PS50928"/>
    </source>
</evidence>
<dbReference type="InterPro" id="IPR051393">
    <property type="entry name" value="ABC_transporter_permease"/>
</dbReference>
<evidence type="ECO:0000256" key="2">
    <source>
        <dbReference type="ARBA" id="ARBA00022448"/>
    </source>
</evidence>
<evidence type="ECO:0000256" key="5">
    <source>
        <dbReference type="ARBA" id="ARBA00022989"/>
    </source>
</evidence>
<keyword evidence="4 7" id="KW-0812">Transmembrane</keyword>
<reference evidence="11 12" key="1">
    <citation type="submission" date="2014-08" db="EMBL/GenBank/DDBJ databases">
        <authorList>
            <person name="Chen Y.-H."/>
        </authorList>
    </citation>
    <scope>NUCLEOTIDE SEQUENCE [LARGE SCALE GENOMIC DNA]</scope>
</reference>
<dbReference type="GO" id="GO:0055085">
    <property type="term" value="P:transmembrane transport"/>
    <property type="evidence" value="ECO:0007669"/>
    <property type="project" value="InterPro"/>
</dbReference>